<dbReference type="STRING" id="1236970.JCM9140_879"/>
<feature type="transmembrane region" description="Helical" evidence="1">
    <location>
        <begin position="7"/>
        <end position="27"/>
    </location>
</feature>
<dbReference type="OrthoDB" id="2943552at2"/>
<evidence type="ECO:0000313" key="3">
    <source>
        <dbReference type="Proteomes" id="UP000018890"/>
    </source>
</evidence>
<gene>
    <name evidence="2" type="ORF">JCM9140_879</name>
</gene>
<organism evidence="2 3">
    <name type="scientific">Halalkalibacter wakoensis JCM 9140</name>
    <dbReference type="NCBI Taxonomy" id="1236970"/>
    <lineage>
        <taxon>Bacteria</taxon>
        <taxon>Bacillati</taxon>
        <taxon>Bacillota</taxon>
        <taxon>Bacilli</taxon>
        <taxon>Bacillales</taxon>
        <taxon>Bacillaceae</taxon>
        <taxon>Halalkalibacter</taxon>
    </lineage>
</organism>
<keyword evidence="3" id="KW-1185">Reference proteome</keyword>
<sequence>MSDLVKILVFSLFLSILWVIPRFDLILSWITSHIWQFVLIGAVIISCFLIFNKIISKRAQKVQQGQLETEKSEG</sequence>
<keyword evidence="1" id="KW-1133">Transmembrane helix</keyword>
<keyword evidence="1" id="KW-0472">Membrane</keyword>
<evidence type="ECO:0000313" key="2">
    <source>
        <dbReference type="EMBL" id="GAE24915.1"/>
    </source>
</evidence>
<name>W4PZ36_9BACI</name>
<dbReference type="RefSeq" id="WP_034742592.1">
    <property type="nucleotide sequence ID" value="NZ_BAUT01000005.1"/>
</dbReference>
<keyword evidence="1" id="KW-0812">Transmembrane</keyword>
<feature type="transmembrane region" description="Helical" evidence="1">
    <location>
        <begin position="33"/>
        <end position="51"/>
    </location>
</feature>
<accession>W4PZ36</accession>
<protein>
    <submittedName>
        <fullName evidence="2">Uncharacterized protein</fullName>
    </submittedName>
</protein>
<evidence type="ECO:0000256" key="1">
    <source>
        <dbReference type="SAM" id="Phobius"/>
    </source>
</evidence>
<dbReference type="AlphaFoldDB" id="W4PZ36"/>
<proteinExistence type="predicted"/>
<dbReference type="EMBL" id="BAUT01000005">
    <property type="protein sequence ID" value="GAE24915.1"/>
    <property type="molecule type" value="Genomic_DNA"/>
</dbReference>
<dbReference type="Proteomes" id="UP000018890">
    <property type="component" value="Unassembled WGS sequence"/>
</dbReference>
<reference evidence="2" key="1">
    <citation type="journal article" date="2014" name="Genome Announc.">
        <title>Draft Genome Sequences of Three Alkaliphilic Bacillus Strains, Bacillus wakoensis JCM 9140T, Bacillus akibai JCM 9157T, and Bacillus hemicellulosilyticus JCM 9152T.</title>
        <authorList>
            <person name="Yuki M."/>
            <person name="Oshima K."/>
            <person name="Suda W."/>
            <person name="Oshida Y."/>
            <person name="Kitamura K."/>
            <person name="Iida T."/>
            <person name="Hattori M."/>
            <person name="Ohkuma M."/>
        </authorList>
    </citation>
    <scope>NUCLEOTIDE SEQUENCE [LARGE SCALE GENOMIC DNA]</scope>
    <source>
        <strain evidence="2">JCM 9140</strain>
    </source>
</reference>
<comment type="caution">
    <text evidence="2">The sequence shown here is derived from an EMBL/GenBank/DDBJ whole genome shotgun (WGS) entry which is preliminary data.</text>
</comment>